<evidence type="ECO:0000313" key="3">
    <source>
        <dbReference type="Proteomes" id="UP000447434"/>
    </source>
</evidence>
<gene>
    <name evidence="2" type="ORF">Lalb_Chr01g0007491</name>
</gene>
<feature type="region of interest" description="Disordered" evidence="1">
    <location>
        <begin position="40"/>
        <end position="65"/>
    </location>
</feature>
<sequence>MQRLVKVLTSMSPETLSASIGEIREIVYLNDTIPASILLDGSPKRVQKQSGPSLMPQGRSDDDKF</sequence>
<reference evidence="3" key="1">
    <citation type="journal article" date="2020" name="Nat. Commun.">
        <title>Genome sequence of the cluster root forming white lupin.</title>
        <authorList>
            <person name="Hufnagel B."/>
            <person name="Marques A."/>
            <person name="Soriano A."/>
            <person name="Marques L."/>
            <person name="Divol F."/>
            <person name="Doumas P."/>
            <person name="Sallet E."/>
            <person name="Mancinotti D."/>
            <person name="Carrere S."/>
            <person name="Marande W."/>
            <person name="Arribat S."/>
            <person name="Keller J."/>
            <person name="Huneau C."/>
            <person name="Blein T."/>
            <person name="Aime D."/>
            <person name="Laguerre M."/>
            <person name="Taylor J."/>
            <person name="Schubert V."/>
            <person name="Nelson M."/>
            <person name="Geu-Flores F."/>
            <person name="Crespi M."/>
            <person name="Gallardo-Guerrero K."/>
            <person name="Delaux P.-M."/>
            <person name="Salse J."/>
            <person name="Berges H."/>
            <person name="Guyot R."/>
            <person name="Gouzy J."/>
            <person name="Peret B."/>
        </authorList>
    </citation>
    <scope>NUCLEOTIDE SEQUENCE [LARGE SCALE GENOMIC DNA]</scope>
    <source>
        <strain evidence="3">cv. Amiga</strain>
    </source>
</reference>
<protein>
    <submittedName>
        <fullName evidence="2">Uncharacterized protein</fullName>
    </submittedName>
</protein>
<name>A0A6A4R243_LUPAL</name>
<dbReference type="EMBL" id="WOCE01000001">
    <property type="protein sequence ID" value="KAE9620858.1"/>
    <property type="molecule type" value="Genomic_DNA"/>
</dbReference>
<evidence type="ECO:0000256" key="1">
    <source>
        <dbReference type="SAM" id="MobiDB-lite"/>
    </source>
</evidence>
<organism evidence="2 3">
    <name type="scientific">Lupinus albus</name>
    <name type="common">White lupine</name>
    <name type="synonym">Lupinus termis</name>
    <dbReference type="NCBI Taxonomy" id="3870"/>
    <lineage>
        <taxon>Eukaryota</taxon>
        <taxon>Viridiplantae</taxon>
        <taxon>Streptophyta</taxon>
        <taxon>Embryophyta</taxon>
        <taxon>Tracheophyta</taxon>
        <taxon>Spermatophyta</taxon>
        <taxon>Magnoliopsida</taxon>
        <taxon>eudicotyledons</taxon>
        <taxon>Gunneridae</taxon>
        <taxon>Pentapetalae</taxon>
        <taxon>rosids</taxon>
        <taxon>fabids</taxon>
        <taxon>Fabales</taxon>
        <taxon>Fabaceae</taxon>
        <taxon>Papilionoideae</taxon>
        <taxon>50 kb inversion clade</taxon>
        <taxon>genistoids sensu lato</taxon>
        <taxon>core genistoids</taxon>
        <taxon>Genisteae</taxon>
        <taxon>Lupinus</taxon>
    </lineage>
</organism>
<proteinExistence type="predicted"/>
<evidence type="ECO:0000313" key="2">
    <source>
        <dbReference type="EMBL" id="KAE9620858.1"/>
    </source>
</evidence>
<accession>A0A6A4R243</accession>
<dbReference type="AlphaFoldDB" id="A0A6A4R243"/>
<comment type="caution">
    <text evidence="2">The sequence shown here is derived from an EMBL/GenBank/DDBJ whole genome shotgun (WGS) entry which is preliminary data.</text>
</comment>
<dbReference type="OrthoDB" id="1896842at2759"/>
<dbReference type="Proteomes" id="UP000447434">
    <property type="component" value="Chromosome 1"/>
</dbReference>
<keyword evidence="3" id="KW-1185">Reference proteome</keyword>